<sequence length="205" mass="21645">MDVWTRRRSPVGCHGASGESLCPRKRGPSKRVVTSLSWAIPRWGPQQGSRSWGLCGPDDAHRGCHGASGESLSQRKRGLSKRGSRRTVGRSHTWGHNKAADPGGCSCLLGPTAAHGGVPQGNVVKSFSPRGRGPRKTLGRIARMGGPTHAAGELVTSLGRNCCDSPDQRSRRHSRGGGAARQQRVGAQLAQGAGMEARPGRAVLR</sequence>
<reference evidence="2" key="1">
    <citation type="journal article" date="2022" name="bioRxiv">
        <title>Sequencing and chromosome-scale assembly of the giantPleurodeles waltlgenome.</title>
        <authorList>
            <person name="Brown T."/>
            <person name="Elewa A."/>
            <person name="Iarovenko S."/>
            <person name="Subramanian E."/>
            <person name="Araus A.J."/>
            <person name="Petzold A."/>
            <person name="Susuki M."/>
            <person name="Suzuki K.-i.T."/>
            <person name="Hayashi T."/>
            <person name="Toyoda A."/>
            <person name="Oliveira C."/>
            <person name="Osipova E."/>
            <person name="Leigh N.D."/>
            <person name="Simon A."/>
            <person name="Yun M.H."/>
        </authorList>
    </citation>
    <scope>NUCLEOTIDE SEQUENCE</scope>
    <source>
        <strain evidence="2">20211129_DDA</strain>
        <tissue evidence="2">Liver</tissue>
    </source>
</reference>
<dbReference type="Proteomes" id="UP001066276">
    <property type="component" value="Chromosome 5"/>
</dbReference>
<feature type="region of interest" description="Disordered" evidence="1">
    <location>
        <begin position="163"/>
        <end position="205"/>
    </location>
</feature>
<feature type="region of interest" description="Disordered" evidence="1">
    <location>
        <begin position="120"/>
        <end position="143"/>
    </location>
</feature>
<accession>A0AAV7R7A3</accession>
<dbReference type="EMBL" id="JANPWB010000009">
    <property type="protein sequence ID" value="KAJ1148664.1"/>
    <property type="molecule type" value="Genomic_DNA"/>
</dbReference>
<feature type="region of interest" description="Disordered" evidence="1">
    <location>
        <begin position="1"/>
        <end position="27"/>
    </location>
</feature>
<organism evidence="2 3">
    <name type="scientific">Pleurodeles waltl</name>
    <name type="common">Iberian ribbed newt</name>
    <dbReference type="NCBI Taxonomy" id="8319"/>
    <lineage>
        <taxon>Eukaryota</taxon>
        <taxon>Metazoa</taxon>
        <taxon>Chordata</taxon>
        <taxon>Craniata</taxon>
        <taxon>Vertebrata</taxon>
        <taxon>Euteleostomi</taxon>
        <taxon>Amphibia</taxon>
        <taxon>Batrachia</taxon>
        <taxon>Caudata</taxon>
        <taxon>Salamandroidea</taxon>
        <taxon>Salamandridae</taxon>
        <taxon>Pleurodelinae</taxon>
        <taxon>Pleurodeles</taxon>
    </lineage>
</organism>
<protein>
    <submittedName>
        <fullName evidence="2">Uncharacterized protein</fullName>
    </submittedName>
</protein>
<comment type="caution">
    <text evidence="2">The sequence shown here is derived from an EMBL/GenBank/DDBJ whole genome shotgun (WGS) entry which is preliminary data.</text>
</comment>
<feature type="compositionally biased region" description="Low complexity" evidence="1">
    <location>
        <begin position="180"/>
        <end position="194"/>
    </location>
</feature>
<keyword evidence="3" id="KW-1185">Reference proteome</keyword>
<proteinExistence type="predicted"/>
<feature type="compositionally biased region" description="Basic residues" evidence="1">
    <location>
        <begin position="74"/>
        <end position="95"/>
    </location>
</feature>
<evidence type="ECO:0000313" key="2">
    <source>
        <dbReference type="EMBL" id="KAJ1148664.1"/>
    </source>
</evidence>
<evidence type="ECO:0000256" key="1">
    <source>
        <dbReference type="SAM" id="MobiDB-lite"/>
    </source>
</evidence>
<feature type="region of interest" description="Disordered" evidence="1">
    <location>
        <begin position="64"/>
        <end position="96"/>
    </location>
</feature>
<gene>
    <name evidence="2" type="ORF">NDU88_001492</name>
</gene>
<name>A0AAV7R7A3_PLEWA</name>
<evidence type="ECO:0000313" key="3">
    <source>
        <dbReference type="Proteomes" id="UP001066276"/>
    </source>
</evidence>
<dbReference type="AlphaFoldDB" id="A0AAV7R7A3"/>